<gene>
    <name evidence="1" type="ORF">FRC54_02545</name>
</gene>
<name>A0A6N7IZT3_9FIRM</name>
<protein>
    <submittedName>
        <fullName evidence="1">DUF2225 domain-containing protein</fullName>
    </submittedName>
</protein>
<reference evidence="1" key="1">
    <citation type="journal article" date="2020" name="Appl. Environ. Microbiol.">
        <title>Medium-Chain Fatty Acid Synthesis by 'Candidatus Weimeria bifida' gen. nov., sp. nov., and 'Candidatus Pseudoramibacter fermentans' sp. nov.</title>
        <authorList>
            <person name="Scarborough M.J."/>
            <person name="Myers K.S."/>
            <person name="Donohue T.J."/>
            <person name="Noguera D.R."/>
        </authorList>
    </citation>
    <scope>NUCLEOTIDE SEQUENCE</scope>
    <source>
        <strain evidence="1">LCO1.1</strain>
    </source>
</reference>
<dbReference type="Pfam" id="PF09986">
    <property type="entry name" value="DUF2225"/>
    <property type="match status" value="1"/>
</dbReference>
<evidence type="ECO:0000313" key="2">
    <source>
        <dbReference type="Proteomes" id="UP000460257"/>
    </source>
</evidence>
<comment type="caution">
    <text evidence="1">The sequence shown here is derived from an EMBL/GenBank/DDBJ whole genome shotgun (WGS) entry which is preliminary data.</text>
</comment>
<sequence>MQMNLLSGLEKFGIKSDGKLDITDDGTRKKEDGTQPVKKSITDLEEKDMVLQKSVQCPICDHKFKVLQIKSAKVKRVGADQDTRPHYHNIDVLKYEVIVCPNCGYAALNKYFAHLSATQMRWIKEAVCKNFKPVSDDVPEIYTPDEAVDRYKLALVSAMAKHARLSEKSLICLRIAWIRRDQIKEMSESKAEEVGRKQQYEEEYEGFYRQAYEGYTKAYSTESGLNPIAVEFLLANMAIHFKEYGTAAKLISSLLGNPNTSPRVKDKCLDLKDIVLAAQNK</sequence>
<dbReference type="Proteomes" id="UP000460257">
    <property type="component" value="Unassembled WGS sequence"/>
</dbReference>
<organism evidence="1 2">
    <name type="scientific">Candidatus Weimeria bifida</name>
    <dbReference type="NCBI Taxonomy" id="2599074"/>
    <lineage>
        <taxon>Bacteria</taxon>
        <taxon>Bacillati</taxon>
        <taxon>Bacillota</taxon>
        <taxon>Clostridia</taxon>
        <taxon>Lachnospirales</taxon>
        <taxon>Lachnospiraceae</taxon>
        <taxon>Candidatus Weimeria</taxon>
    </lineage>
</organism>
<keyword evidence="2" id="KW-1185">Reference proteome</keyword>
<proteinExistence type="predicted"/>
<evidence type="ECO:0000313" key="1">
    <source>
        <dbReference type="EMBL" id="MQN00857.1"/>
    </source>
</evidence>
<dbReference type="InterPro" id="IPR018708">
    <property type="entry name" value="DUF2225"/>
</dbReference>
<dbReference type="EMBL" id="VOGC01000002">
    <property type="protein sequence ID" value="MQN00857.1"/>
    <property type="molecule type" value="Genomic_DNA"/>
</dbReference>
<dbReference type="AlphaFoldDB" id="A0A6N7IZT3"/>
<accession>A0A6N7IZT3</accession>